<protein>
    <recommendedName>
        <fullName evidence="3">VWFA domain-containing protein</fullName>
    </recommendedName>
</protein>
<dbReference type="InterPro" id="IPR036465">
    <property type="entry name" value="vWFA_dom_sf"/>
</dbReference>
<evidence type="ECO:0000313" key="1">
    <source>
        <dbReference type="EMBL" id="EQA44368.1"/>
    </source>
</evidence>
<dbReference type="InterPro" id="IPR058181">
    <property type="entry name" value="LIC10012-like"/>
</dbReference>
<comment type="caution">
    <text evidence="1">The sequence shown here is derived from an EMBL/GenBank/DDBJ whole genome shotgun (WGS) entry which is preliminary data.</text>
</comment>
<reference evidence="1" key="1">
    <citation type="submission" date="2013-05" db="EMBL/GenBank/DDBJ databases">
        <authorList>
            <person name="Harkins D.M."/>
            <person name="Durkin A.S."/>
            <person name="Brinkac L.M."/>
            <person name="Haft D.H."/>
            <person name="Selengut J.D."/>
            <person name="Sanka R."/>
            <person name="DePew J."/>
            <person name="Purushe J."/>
            <person name="Hartskeerl R.A."/>
            <person name="Ahmed A."/>
            <person name="van der Linden H."/>
            <person name="Goris M.G.A."/>
            <person name="Vinetz J.M."/>
            <person name="Sutton G.G."/>
            <person name="Nierman W.C."/>
            <person name="Fouts D.E."/>
        </authorList>
    </citation>
    <scope>NUCLEOTIDE SEQUENCE [LARGE SCALE GENOMIC DNA]</scope>
    <source>
        <strain evidence="1">5399</strain>
    </source>
</reference>
<proteinExistence type="predicted"/>
<dbReference type="NCBIfam" id="NF047585">
    <property type="entry name" value="LIC10012_fam"/>
    <property type="match status" value="1"/>
</dbReference>
<evidence type="ECO:0008006" key="3">
    <source>
        <dbReference type="Google" id="ProtNLM"/>
    </source>
</evidence>
<organism evidence="1 2">
    <name type="scientific">Leptospira broomii serovar Hurstbridge str. 5399</name>
    <dbReference type="NCBI Taxonomy" id="1049789"/>
    <lineage>
        <taxon>Bacteria</taxon>
        <taxon>Pseudomonadati</taxon>
        <taxon>Spirochaetota</taxon>
        <taxon>Spirochaetia</taxon>
        <taxon>Leptospirales</taxon>
        <taxon>Leptospiraceae</taxon>
        <taxon>Leptospira</taxon>
    </lineage>
</organism>
<name>T0GG43_9LEPT</name>
<dbReference type="Proteomes" id="UP000015454">
    <property type="component" value="Unassembled WGS sequence"/>
</dbReference>
<dbReference type="AlphaFoldDB" id="T0GG43"/>
<dbReference type="EMBL" id="AHMO02000008">
    <property type="protein sequence ID" value="EQA44368.1"/>
    <property type="molecule type" value="Genomic_DNA"/>
</dbReference>
<accession>T0GG43</accession>
<dbReference type="STRING" id="1049789.LEP1GSC050_3386"/>
<keyword evidence="2" id="KW-1185">Reference proteome</keyword>
<evidence type="ECO:0000313" key="2">
    <source>
        <dbReference type="Proteomes" id="UP000015454"/>
    </source>
</evidence>
<sequence>MLPVSDAIATTMAFLPGHWEGIAPQSIEGTGEKPFELSRLGQFYASKAYSIKIKDTFRDQKDPDAMEYLRAQLSKEQFREACLRFKTDYVVRDSVEIQTKIRIDRSVFDCNLSRWEEFSSIGKRDLFEVYEKLTRESFPFVPRKKIKGNISNTANSPNLQIFMVDGSFSFASERKEFMSQIEAFSWRPETRFRLAVFGESYSKIFPESSRAELRNQWKDWKPSGKSTTMDLGNSLVRLRRILVSEDKMGTKPDLSIIILTNAKGGQNDSVYPAAIESLRQIGCKVIILYSSYSGPESRRPHRDAVSRGADFREVTYFQRIVTARDSKTLVFQGGRLYTTPEVLDPNAEIDETVLEKVEMSGSYSAGEFLNPWTLSEIYEKIRKEKVISSEPVRSNFSILLAKSVSGSSKDRFSNSGKKALIKTKGRAFWMQFPSFFELSEGKKGTWKVTFLSSASSSEGVEVLPESVEAYPYSPPKTLDCDPSTVRNYFQNTEKSKFDCLVRGEILELSRP</sequence>
<gene>
    <name evidence="1" type="ORF">LEP1GSC050_3386</name>
</gene>
<dbReference type="SUPFAM" id="SSF53300">
    <property type="entry name" value="vWA-like"/>
    <property type="match status" value="1"/>
</dbReference>